<keyword evidence="5" id="KW-0560">Oxidoreductase</keyword>
<dbReference type="GO" id="GO:0008198">
    <property type="term" value="F:ferrous iron binding"/>
    <property type="evidence" value="ECO:0007669"/>
    <property type="project" value="TreeGrafter"/>
</dbReference>
<keyword evidence="2" id="KW-0479">Metal-binding</keyword>
<dbReference type="Pfam" id="PF13640">
    <property type="entry name" value="2OG-FeII_Oxy_3"/>
    <property type="match status" value="1"/>
</dbReference>
<dbReference type="SMART" id="SM00702">
    <property type="entry name" value="P4Hc"/>
    <property type="match status" value="1"/>
</dbReference>
<dbReference type="PROSITE" id="PS51471">
    <property type="entry name" value="FE2OG_OXY"/>
    <property type="match status" value="1"/>
</dbReference>
<comment type="caution">
    <text evidence="8">The sequence shown here is derived from an EMBL/GenBank/DDBJ whole genome shotgun (WGS) entry which is preliminary data.</text>
</comment>
<dbReference type="RefSeq" id="WP_150022465.1">
    <property type="nucleotide sequence ID" value="NZ_VWOJ01000001.1"/>
</dbReference>
<dbReference type="InterPro" id="IPR044862">
    <property type="entry name" value="Pro_4_hyd_alph_FE2OG_OXY"/>
</dbReference>
<keyword evidence="4" id="KW-0223">Dioxygenase</keyword>
<evidence type="ECO:0000256" key="2">
    <source>
        <dbReference type="ARBA" id="ARBA00022723"/>
    </source>
</evidence>
<dbReference type="Gene3D" id="2.60.120.620">
    <property type="entry name" value="q2cbj1_9rhob like domain"/>
    <property type="match status" value="1"/>
</dbReference>
<dbReference type="PANTHER" id="PTHR12907:SF26">
    <property type="entry name" value="HIF PROLYL HYDROXYLASE, ISOFORM C"/>
    <property type="match status" value="1"/>
</dbReference>
<sequence>MHQSLATPRPLFGDNLTASLIAGLEAHGWAHAPGALDDELTAALRAEALVLDETGETHAGAVGRGRHEQHDRSIRRTRIAWLDGASPAQTRFLEGAEALRRSLNRALYLGLFEFEAHYAVYPPGGFYARHLDAFTLPAAGAGAGAGLGRRAERSRVVSLVAYLNDHWEEGHGGRLALWERAPMGADARPDMAALDDVTPAAEIAPAPGGLVLMLSESIPHEVRPAFAPRIAIAGWFRVNASVGGALDPAR</sequence>
<evidence type="ECO:0000313" key="8">
    <source>
        <dbReference type="EMBL" id="KAA5805433.1"/>
    </source>
</evidence>
<comment type="cofactor">
    <cofactor evidence="1">
        <name>L-ascorbate</name>
        <dbReference type="ChEBI" id="CHEBI:38290"/>
    </cofactor>
</comment>
<gene>
    <name evidence="8" type="ORF">F1654_05500</name>
</gene>
<keyword evidence="3" id="KW-0847">Vitamin C</keyword>
<evidence type="ECO:0000256" key="3">
    <source>
        <dbReference type="ARBA" id="ARBA00022896"/>
    </source>
</evidence>
<evidence type="ECO:0000313" key="9">
    <source>
        <dbReference type="Proteomes" id="UP000325122"/>
    </source>
</evidence>
<organism evidence="8 9">
    <name type="scientific">Alkalicaulis satelles</name>
    <dbReference type="NCBI Taxonomy" id="2609175"/>
    <lineage>
        <taxon>Bacteria</taxon>
        <taxon>Pseudomonadati</taxon>
        <taxon>Pseudomonadota</taxon>
        <taxon>Alphaproteobacteria</taxon>
        <taxon>Maricaulales</taxon>
        <taxon>Maricaulaceae</taxon>
        <taxon>Alkalicaulis</taxon>
    </lineage>
</organism>
<name>A0A5M6ZKT7_9PROT</name>
<dbReference type="InterPro" id="IPR006620">
    <property type="entry name" value="Pro_4_hyd_alph"/>
</dbReference>
<dbReference type="EMBL" id="VWOJ01000001">
    <property type="protein sequence ID" value="KAA5805433.1"/>
    <property type="molecule type" value="Genomic_DNA"/>
</dbReference>
<dbReference type="InterPro" id="IPR005123">
    <property type="entry name" value="Oxoglu/Fe-dep_dioxygenase_dom"/>
</dbReference>
<proteinExistence type="predicted"/>
<keyword evidence="6" id="KW-0408">Iron</keyword>
<protein>
    <submittedName>
        <fullName evidence="8">2OG-Fe(II) oxygenase</fullName>
    </submittedName>
</protein>
<dbReference type="GO" id="GO:0031543">
    <property type="term" value="F:peptidyl-proline dioxygenase activity"/>
    <property type="evidence" value="ECO:0007669"/>
    <property type="project" value="TreeGrafter"/>
</dbReference>
<dbReference type="InterPro" id="IPR051559">
    <property type="entry name" value="HIF_prolyl_hydroxylases"/>
</dbReference>
<reference evidence="8 9" key="1">
    <citation type="submission" date="2019-09" db="EMBL/GenBank/DDBJ databases">
        <authorList>
            <person name="Kevbrin V."/>
            <person name="Grouzdev D.S."/>
        </authorList>
    </citation>
    <scope>NUCLEOTIDE SEQUENCE [LARGE SCALE GENOMIC DNA]</scope>
    <source>
        <strain evidence="8 9">G-192</strain>
    </source>
</reference>
<evidence type="ECO:0000256" key="1">
    <source>
        <dbReference type="ARBA" id="ARBA00001961"/>
    </source>
</evidence>
<evidence type="ECO:0000256" key="6">
    <source>
        <dbReference type="ARBA" id="ARBA00023004"/>
    </source>
</evidence>
<accession>A0A5M6ZKT7</accession>
<dbReference type="GO" id="GO:0031418">
    <property type="term" value="F:L-ascorbic acid binding"/>
    <property type="evidence" value="ECO:0007669"/>
    <property type="project" value="UniProtKB-KW"/>
</dbReference>
<dbReference type="Proteomes" id="UP000325122">
    <property type="component" value="Unassembled WGS sequence"/>
</dbReference>
<evidence type="ECO:0000259" key="7">
    <source>
        <dbReference type="PROSITE" id="PS51471"/>
    </source>
</evidence>
<evidence type="ECO:0000256" key="5">
    <source>
        <dbReference type="ARBA" id="ARBA00023002"/>
    </source>
</evidence>
<feature type="domain" description="Fe2OG dioxygenase" evidence="7">
    <location>
        <begin position="107"/>
        <end position="238"/>
    </location>
</feature>
<dbReference type="PANTHER" id="PTHR12907">
    <property type="entry name" value="EGL NINE HOMOLOG-RELATED"/>
    <property type="match status" value="1"/>
</dbReference>
<keyword evidence="9" id="KW-1185">Reference proteome</keyword>
<dbReference type="AlphaFoldDB" id="A0A5M6ZKT7"/>
<dbReference type="GO" id="GO:0071456">
    <property type="term" value="P:cellular response to hypoxia"/>
    <property type="evidence" value="ECO:0007669"/>
    <property type="project" value="TreeGrafter"/>
</dbReference>
<evidence type="ECO:0000256" key="4">
    <source>
        <dbReference type="ARBA" id="ARBA00022964"/>
    </source>
</evidence>